<keyword evidence="2" id="KW-1185">Reference proteome</keyword>
<dbReference type="EMBL" id="CM042021">
    <property type="protein sequence ID" value="KAI3817707.1"/>
    <property type="molecule type" value="Genomic_DNA"/>
</dbReference>
<protein>
    <submittedName>
        <fullName evidence="1">Uncharacterized protein</fullName>
    </submittedName>
</protein>
<reference evidence="1 2" key="2">
    <citation type="journal article" date="2022" name="Mol. Ecol. Resour.">
        <title>The genomes of chicory, endive, great burdock and yacon provide insights into Asteraceae paleo-polyploidization history and plant inulin production.</title>
        <authorList>
            <person name="Fan W."/>
            <person name="Wang S."/>
            <person name="Wang H."/>
            <person name="Wang A."/>
            <person name="Jiang F."/>
            <person name="Liu H."/>
            <person name="Zhao H."/>
            <person name="Xu D."/>
            <person name="Zhang Y."/>
        </authorList>
    </citation>
    <scope>NUCLEOTIDE SEQUENCE [LARGE SCALE GENOMIC DNA]</scope>
    <source>
        <strain evidence="2">cv. Yunnan</strain>
        <tissue evidence="1">Leaves</tissue>
    </source>
</reference>
<proteinExistence type="predicted"/>
<accession>A0ACB9JEL1</accession>
<evidence type="ECO:0000313" key="2">
    <source>
        <dbReference type="Proteomes" id="UP001056120"/>
    </source>
</evidence>
<reference evidence="2" key="1">
    <citation type="journal article" date="2022" name="Mol. Ecol. Resour.">
        <title>The genomes of chicory, endive, great burdock and yacon provide insights into Asteraceae palaeo-polyploidization history and plant inulin production.</title>
        <authorList>
            <person name="Fan W."/>
            <person name="Wang S."/>
            <person name="Wang H."/>
            <person name="Wang A."/>
            <person name="Jiang F."/>
            <person name="Liu H."/>
            <person name="Zhao H."/>
            <person name="Xu D."/>
            <person name="Zhang Y."/>
        </authorList>
    </citation>
    <scope>NUCLEOTIDE SEQUENCE [LARGE SCALE GENOMIC DNA]</scope>
    <source>
        <strain evidence="2">cv. Yunnan</strain>
    </source>
</reference>
<comment type="caution">
    <text evidence="1">The sequence shown here is derived from an EMBL/GenBank/DDBJ whole genome shotgun (WGS) entry which is preliminary data.</text>
</comment>
<evidence type="ECO:0000313" key="1">
    <source>
        <dbReference type="EMBL" id="KAI3817707.1"/>
    </source>
</evidence>
<dbReference type="Proteomes" id="UP001056120">
    <property type="component" value="Linkage Group LG04"/>
</dbReference>
<sequence length="681" mass="75992">MLLPYINIFFLVLRTARSINTISVHQNISDGETIVSENAEFELGFFSPGSSKSRYLGIWFKKTSPQTVVWVANQETPLKDTLGAVKLDNKGNLTLVGGSGKVIWSSNTSASGTNINLVAQLLDTGNLVIKNGNDVFIWQIFYYPGDTYVPGMKLGKNIITGRDSYLTSWRSADDPSPGEYSFRFLMVKGKYPQVCIMRSSEIETRIGSYNGITFSGLANYAPDTNWSYIHYMTVNQDEIYTSCISISKSNTTTLRAIVTPGGKLEPLHLKISIPEWMLGVTLPADYCDIYGVCGPYGSFNTATSPYCGCLKGFERKNSDNDTSVCQQRIALDCGPGEGFLKFLSITLPDTDNAVFSSNMSLIDCEVACKNNCSCTAYANPNITSGGVGCLLWFGGLIDVRVYPQNGQGLYVRITASELSGLHSSFHKKKRLVMVVTLSISAVLTLSGLILAFYIRRKWKKTSNAESRRQMESAEKPDTGSIEEAELSLRESGSINYEIVLSSSAIVYGWPKEVTCTEDFRLSAANPYGRTKEGAKATTETVDALRTGAQTLNAIQKAMDFDDVDKKRNFDEVDKNMDEINEQTENMKQIQEALSAPHEAELEDLEGSELEEHLLQPTTTAQAGRRLFMLENNPHIHLNARIHLMKMNLRHCRRKWHYKLFQFHLGRDCKDCRAFNHPPWYT</sequence>
<organism evidence="1 2">
    <name type="scientific">Smallanthus sonchifolius</name>
    <dbReference type="NCBI Taxonomy" id="185202"/>
    <lineage>
        <taxon>Eukaryota</taxon>
        <taxon>Viridiplantae</taxon>
        <taxon>Streptophyta</taxon>
        <taxon>Embryophyta</taxon>
        <taxon>Tracheophyta</taxon>
        <taxon>Spermatophyta</taxon>
        <taxon>Magnoliopsida</taxon>
        <taxon>eudicotyledons</taxon>
        <taxon>Gunneridae</taxon>
        <taxon>Pentapetalae</taxon>
        <taxon>asterids</taxon>
        <taxon>campanulids</taxon>
        <taxon>Asterales</taxon>
        <taxon>Asteraceae</taxon>
        <taxon>Asteroideae</taxon>
        <taxon>Heliantheae alliance</taxon>
        <taxon>Millerieae</taxon>
        <taxon>Smallanthus</taxon>
    </lineage>
</organism>
<name>A0ACB9JEL1_9ASTR</name>
<gene>
    <name evidence="1" type="ORF">L1987_11505</name>
</gene>